<dbReference type="GO" id="GO:0005975">
    <property type="term" value="P:carbohydrate metabolic process"/>
    <property type="evidence" value="ECO:0007669"/>
    <property type="project" value="InterPro"/>
</dbReference>
<dbReference type="InterPro" id="IPR029070">
    <property type="entry name" value="Chitinase_insertion_sf"/>
</dbReference>
<evidence type="ECO:0000256" key="4">
    <source>
        <dbReference type="ARBA" id="ARBA00023024"/>
    </source>
</evidence>
<dbReference type="InterPro" id="IPR001223">
    <property type="entry name" value="Glyco_hydro18_cat"/>
</dbReference>
<dbReference type="Pfam" id="PF00704">
    <property type="entry name" value="Glyco_hydro_18"/>
    <property type="match status" value="1"/>
</dbReference>
<feature type="signal peptide" evidence="8">
    <location>
        <begin position="1"/>
        <end position="18"/>
    </location>
</feature>
<dbReference type="Gene3D" id="3.10.50.10">
    <property type="match status" value="1"/>
</dbReference>
<keyword evidence="4" id="KW-0146">Chitin degradation</keyword>
<dbReference type="SMART" id="SM00636">
    <property type="entry name" value="Glyco_18"/>
    <property type="match status" value="1"/>
</dbReference>
<evidence type="ECO:0000256" key="7">
    <source>
        <dbReference type="RuleBase" id="RU004453"/>
    </source>
</evidence>
<organism evidence="10 11">
    <name type="scientific">Pedobacter frigiditerrae</name>
    <dbReference type="NCBI Taxonomy" id="2530452"/>
    <lineage>
        <taxon>Bacteria</taxon>
        <taxon>Pseudomonadati</taxon>
        <taxon>Bacteroidota</taxon>
        <taxon>Sphingobacteriia</taxon>
        <taxon>Sphingobacteriales</taxon>
        <taxon>Sphingobacteriaceae</taxon>
        <taxon>Pedobacter</taxon>
    </lineage>
</organism>
<evidence type="ECO:0000256" key="1">
    <source>
        <dbReference type="ARBA" id="ARBA00000822"/>
    </source>
</evidence>
<reference evidence="10 11" key="1">
    <citation type="submission" date="2019-02" db="EMBL/GenBank/DDBJ databases">
        <title>Pedobacter sp. RP-1-13 sp. nov., isolated from Arctic soil.</title>
        <authorList>
            <person name="Dahal R.H."/>
        </authorList>
    </citation>
    <scope>NUCLEOTIDE SEQUENCE [LARGE SCALE GENOMIC DNA]</scope>
    <source>
        <strain evidence="10 11">RP-1-13</strain>
    </source>
</reference>
<evidence type="ECO:0000256" key="6">
    <source>
        <dbReference type="RuleBase" id="RU000489"/>
    </source>
</evidence>
<feature type="domain" description="GH18" evidence="9">
    <location>
        <begin position="24"/>
        <end position="360"/>
    </location>
</feature>
<dbReference type="GO" id="GO:0006032">
    <property type="term" value="P:chitin catabolic process"/>
    <property type="evidence" value="ECO:0007669"/>
    <property type="project" value="UniProtKB-KW"/>
</dbReference>
<dbReference type="PROSITE" id="PS51910">
    <property type="entry name" value="GH18_2"/>
    <property type="match status" value="1"/>
</dbReference>
<comment type="similarity">
    <text evidence="7">Belongs to the glycosyl hydrolase 18 family.</text>
</comment>
<dbReference type="PANTHER" id="PTHR11177:SF317">
    <property type="entry name" value="CHITINASE 12-RELATED"/>
    <property type="match status" value="1"/>
</dbReference>
<dbReference type="PROSITE" id="PS01095">
    <property type="entry name" value="GH18_1"/>
    <property type="match status" value="1"/>
</dbReference>
<feature type="chain" id="PRO_5020433433" description="chitinase" evidence="8">
    <location>
        <begin position="19"/>
        <end position="360"/>
    </location>
</feature>
<dbReference type="InterPro" id="IPR001579">
    <property type="entry name" value="Glyco_hydro_18_chit_AS"/>
</dbReference>
<evidence type="ECO:0000256" key="8">
    <source>
        <dbReference type="SAM" id="SignalP"/>
    </source>
</evidence>
<evidence type="ECO:0000256" key="3">
    <source>
        <dbReference type="ARBA" id="ARBA00022801"/>
    </source>
</evidence>
<accession>A0A4R0MTL1</accession>
<dbReference type="SUPFAM" id="SSF51445">
    <property type="entry name" value="(Trans)glycosidases"/>
    <property type="match status" value="1"/>
</dbReference>
<dbReference type="InterPro" id="IPR017853">
    <property type="entry name" value="GH"/>
</dbReference>
<dbReference type="Proteomes" id="UP000292884">
    <property type="component" value="Unassembled WGS sequence"/>
</dbReference>
<dbReference type="RefSeq" id="WP_131554261.1">
    <property type="nucleotide sequence ID" value="NZ_SJSK01000004.1"/>
</dbReference>
<evidence type="ECO:0000256" key="2">
    <source>
        <dbReference type="ARBA" id="ARBA00012729"/>
    </source>
</evidence>
<keyword evidence="3 6" id="KW-0378">Hydrolase</keyword>
<comment type="caution">
    <text evidence="10">The sequence shown here is derived from an EMBL/GenBank/DDBJ whole genome shotgun (WGS) entry which is preliminary data.</text>
</comment>
<sequence>MKKLLLLFAFALSQIAFAQQKPKYNIIAYYTGNSERLQQYPLDKLTHLIYSFVKLRNDTLMLRDAKQEQNVLQIVALKKKYPQLKIMVSMGGWSGCAPCSDLFAAANHRKIFAKTTVALLKKYNLDGLDLDWEYPAIEGFPGHKFQKADRDNFTELVKVLRAEMGTRYLLTFAAGGFVKYLEESVDWPKVHPLVDFINLMTYDLVGGYATVTGHHTPLYGYRKDQESTDKCVNWLLKHKIPANKLITGAAIYGRVWEKVAPINNGLYQSGVFKQGVSFKDFNKYFSDTAGFQYFWDEKAKAPYQYNPAKQLFATFDNEKSIAAKANYVKQKKLGGIMFWELIDDKSKDGLVEEMWKVLGK</sequence>
<evidence type="ECO:0000256" key="5">
    <source>
        <dbReference type="ARBA" id="ARBA00023295"/>
    </source>
</evidence>
<keyword evidence="4" id="KW-0624">Polysaccharide degradation</keyword>
<proteinExistence type="inferred from homology"/>
<dbReference type="Gene3D" id="3.20.20.80">
    <property type="entry name" value="Glycosidases"/>
    <property type="match status" value="1"/>
</dbReference>
<dbReference type="InterPro" id="IPR011583">
    <property type="entry name" value="Chitinase_II/V-like_cat"/>
</dbReference>
<dbReference type="EC" id="3.2.1.14" evidence="2"/>
<dbReference type="AlphaFoldDB" id="A0A4R0MTL1"/>
<evidence type="ECO:0000313" key="11">
    <source>
        <dbReference type="Proteomes" id="UP000292884"/>
    </source>
</evidence>
<dbReference type="GO" id="GO:0008843">
    <property type="term" value="F:endochitinase activity"/>
    <property type="evidence" value="ECO:0007669"/>
    <property type="project" value="UniProtKB-EC"/>
</dbReference>
<name>A0A4R0MTL1_9SPHI</name>
<dbReference type="GO" id="GO:0008061">
    <property type="term" value="F:chitin binding"/>
    <property type="evidence" value="ECO:0007669"/>
    <property type="project" value="InterPro"/>
</dbReference>
<dbReference type="CDD" id="cd06548">
    <property type="entry name" value="GH18_chitinase"/>
    <property type="match status" value="1"/>
</dbReference>
<keyword evidence="5 6" id="KW-0326">Glycosidase</keyword>
<protein>
    <recommendedName>
        <fullName evidence="2">chitinase</fullName>
        <ecNumber evidence="2">3.2.1.14</ecNumber>
    </recommendedName>
</protein>
<keyword evidence="11" id="KW-1185">Reference proteome</keyword>
<gene>
    <name evidence="10" type="ORF">EZ428_16390</name>
</gene>
<dbReference type="SUPFAM" id="SSF54556">
    <property type="entry name" value="Chitinase insertion domain"/>
    <property type="match status" value="1"/>
</dbReference>
<keyword evidence="4" id="KW-0119">Carbohydrate metabolism</keyword>
<evidence type="ECO:0000259" key="9">
    <source>
        <dbReference type="PROSITE" id="PS51910"/>
    </source>
</evidence>
<comment type="catalytic activity">
    <reaction evidence="1">
        <text>Random endo-hydrolysis of N-acetyl-beta-D-glucosaminide (1-&gt;4)-beta-linkages in chitin and chitodextrins.</text>
        <dbReference type="EC" id="3.2.1.14"/>
    </reaction>
</comment>
<dbReference type="OrthoDB" id="9775889at2"/>
<keyword evidence="8" id="KW-0732">Signal</keyword>
<dbReference type="InterPro" id="IPR050314">
    <property type="entry name" value="Glycosyl_Hydrlase_18"/>
</dbReference>
<dbReference type="PANTHER" id="PTHR11177">
    <property type="entry name" value="CHITINASE"/>
    <property type="match status" value="1"/>
</dbReference>
<dbReference type="EMBL" id="SJSK01000004">
    <property type="protein sequence ID" value="TCC89274.1"/>
    <property type="molecule type" value="Genomic_DNA"/>
</dbReference>
<evidence type="ECO:0000313" key="10">
    <source>
        <dbReference type="EMBL" id="TCC89274.1"/>
    </source>
</evidence>